<keyword evidence="4" id="KW-1185">Reference proteome</keyword>
<gene>
    <name evidence="3" type="ORF">NCGR_LOCUS14444</name>
</gene>
<accession>A0A811NH25</accession>
<keyword evidence="2" id="KW-1133">Transmembrane helix</keyword>
<evidence type="ECO:0000256" key="1">
    <source>
        <dbReference type="SAM" id="MobiDB-lite"/>
    </source>
</evidence>
<dbReference type="Proteomes" id="UP000604825">
    <property type="component" value="Unassembled WGS sequence"/>
</dbReference>
<feature type="transmembrane region" description="Helical" evidence="2">
    <location>
        <begin position="255"/>
        <end position="276"/>
    </location>
</feature>
<feature type="compositionally biased region" description="Low complexity" evidence="1">
    <location>
        <begin position="22"/>
        <end position="36"/>
    </location>
</feature>
<keyword evidence="2" id="KW-0812">Transmembrane</keyword>
<dbReference type="AlphaFoldDB" id="A0A811NH25"/>
<name>A0A811NH25_9POAL</name>
<organism evidence="3 4">
    <name type="scientific">Miscanthus lutarioriparius</name>
    <dbReference type="NCBI Taxonomy" id="422564"/>
    <lineage>
        <taxon>Eukaryota</taxon>
        <taxon>Viridiplantae</taxon>
        <taxon>Streptophyta</taxon>
        <taxon>Embryophyta</taxon>
        <taxon>Tracheophyta</taxon>
        <taxon>Spermatophyta</taxon>
        <taxon>Magnoliopsida</taxon>
        <taxon>Liliopsida</taxon>
        <taxon>Poales</taxon>
        <taxon>Poaceae</taxon>
        <taxon>PACMAD clade</taxon>
        <taxon>Panicoideae</taxon>
        <taxon>Andropogonodae</taxon>
        <taxon>Andropogoneae</taxon>
        <taxon>Saccharinae</taxon>
        <taxon>Miscanthus</taxon>
    </lineage>
</organism>
<protein>
    <submittedName>
        <fullName evidence="3">Uncharacterized protein</fullName>
    </submittedName>
</protein>
<keyword evidence="2" id="KW-0472">Membrane</keyword>
<dbReference type="EMBL" id="CAJGYO010000003">
    <property type="protein sequence ID" value="CAD6221038.1"/>
    <property type="molecule type" value="Genomic_DNA"/>
</dbReference>
<proteinExistence type="predicted"/>
<evidence type="ECO:0000256" key="2">
    <source>
        <dbReference type="SAM" id="Phobius"/>
    </source>
</evidence>
<evidence type="ECO:0000313" key="4">
    <source>
        <dbReference type="Proteomes" id="UP000604825"/>
    </source>
</evidence>
<feature type="region of interest" description="Disordered" evidence="1">
    <location>
        <begin position="1"/>
        <end position="36"/>
    </location>
</feature>
<reference evidence="3" key="1">
    <citation type="submission" date="2020-10" db="EMBL/GenBank/DDBJ databases">
        <authorList>
            <person name="Han B."/>
            <person name="Lu T."/>
            <person name="Zhao Q."/>
            <person name="Huang X."/>
            <person name="Zhao Y."/>
        </authorList>
    </citation>
    <scope>NUCLEOTIDE SEQUENCE</scope>
</reference>
<evidence type="ECO:0000313" key="3">
    <source>
        <dbReference type="EMBL" id="CAD6221038.1"/>
    </source>
</evidence>
<sequence length="285" mass="29353">MEDGEAAGDSVAAAKPMEDDAPMSSPTPFAPSATAAVDGSTIAWKRRRRKKQFNGCCFLATMDNTPFLLDRREDEESAALVSIAEAAAMGARNAVLEEVHLAEEAAVAGMEVGAGSGEVPPMVAGLLPLSRAEIAGAEGALKAVHVAVCLMPPAARKLVSSADLLQVQAAAATGAAAGVRGSVFMAPLAANPPAVLDKNFVAAAAGSGAWAACYHTVRAVPRRSTVNQWAARLPPVLGASLALAAGVYEPRNREGFIVSVGVLGGLASLSLIYLWLRSNRYYRTG</sequence>
<comment type="caution">
    <text evidence="3">The sequence shown here is derived from an EMBL/GenBank/DDBJ whole genome shotgun (WGS) entry which is preliminary data.</text>
</comment>